<dbReference type="Gramene" id="OMO68509">
    <property type="protein sequence ID" value="OMO68509"/>
    <property type="gene ID" value="CCACVL1_19929"/>
</dbReference>
<name>A0A1R3HDV0_COCAP</name>
<proteinExistence type="predicted"/>
<dbReference type="AlphaFoldDB" id="A0A1R3HDV0"/>
<accession>A0A1R3HDV0</accession>
<evidence type="ECO:0000313" key="1">
    <source>
        <dbReference type="EMBL" id="OMO68509.1"/>
    </source>
</evidence>
<comment type="caution">
    <text evidence="1">The sequence shown here is derived from an EMBL/GenBank/DDBJ whole genome shotgun (WGS) entry which is preliminary data.</text>
</comment>
<sequence>MGKTVTNWRHKHLIEDIKKLAGSFGAIKFFKGQHPSKAIASRET</sequence>
<dbReference type="EMBL" id="AWWV01012194">
    <property type="protein sequence ID" value="OMO68509.1"/>
    <property type="molecule type" value="Genomic_DNA"/>
</dbReference>
<protein>
    <submittedName>
        <fullName evidence="1">Uncharacterized protein</fullName>
    </submittedName>
</protein>
<feature type="non-terminal residue" evidence="1">
    <location>
        <position position="44"/>
    </location>
</feature>
<gene>
    <name evidence="1" type="ORF">CCACVL1_19929</name>
</gene>
<keyword evidence="2" id="KW-1185">Reference proteome</keyword>
<dbReference type="Proteomes" id="UP000188268">
    <property type="component" value="Unassembled WGS sequence"/>
</dbReference>
<organism evidence="1 2">
    <name type="scientific">Corchorus capsularis</name>
    <name type="common">Jute</name>
    <dbReference type="NCBI Taxonomy" id="210143"/>
    <lineage>
        <taxon>Eukaryota</taxon>
        <taxon>Viridiplantae</taxon>
        <taxon>Streptophyta</taxon>
        <taxon>Embryophyta</taxon>
        <taxon>Tracheophyta</taxon>
        <taxon>Spermatophyta</taxon>
        <taxon>Magnoliopsida</taxon>
        <taxon>eudicotyledons</taxon>
        <taxon>Gunneridae</taxon>
        <taxon>Pentapetalae</taxon>
        <taxon>rosids</taxon>
        <taxon>malvids</taxon>
        <taxon>Malvales</taxon>
        <taxon>Malvaceae</taxon>
        <taxon>Grewioideae</taxon>
        <taxon>Apeibeae</taxon>
        <taxon>Corchorus</taxon>
    </lineage>
</organism>
<evidence type="ECO:0000313" key="2">
    <source>
        <dbReference type="Proteomes" id="UP000188268"/>
    </source>
</evidence>
<reference evidence="1 2" key="1">
    <citation type="submission" date="2013-09" db="EMBL/GenBank/DDBJ databases">
        <title>Corchorus capsularis genome sequencing.</title>
        <authorList>
            <person name="Alam M."/>
            <person name="Haque M.S."/>
            <person name="Islam M.S."/>
            <person name="Emdad E.M."/>
            <person name="Islam M.M."/>
            <person name="Ahmed B."/>
            <person name="Halim A."/>
            <person name="Hossen Q.M.M."/>
            <person name="Hossain M.Z."/>
            <person name="Ahmed R."/>
            <person name="Khan M.M."/>
            <person name="Islam R."/>
            <person name="Rashid M.M."/>
            <person name="Khan S.A."/>
            <person name="Rahman M.S."/>
            <person name="Alam M."/>
        </authorList>
    </citation>
    <scope>NUCLEOTIDE SEQUENCE [LARGE SCALE GENOMIC DNA]</scope>
    <source>
        <strain evidence="2">cv. CVL-1</strain>
        <tissue evidence="1">Whole seedling</tissue>
    </source>
</reference>